<reference evidence="3 4" key="1">
    <citation type="journal article" date="2005" name="Genome Res.">
        <title>Living with two extremes: conclusions from the genome sequence of Natronomonas pharaonis.</title>
        <authorList>
            <person name="Falb M."/>
            <person name="Pfeiffer F."/>
            <person name="Palm P."/>
            <person name="Rodewald K."/>
            <person name="Hickmann V."/>
            <person name="Tittor J."/>
            <person name="Oesterhelt D."/>
        </authorList>
    </citation>
    <scope>NUCLEOTIDE SEQUENCE [LARGE SCALE GENOMIC DNA]</scope>
    <source>
        <strain evidence="4">ATCC 35678 / DSM 2160 / CIP 103997 / JCM 8858 / NBRC 14720 / NCIMB 2260 / Gabara</strain>
    </source>
</reference>
<dbReference type="eggNOG" id="arCOG06167">
    <property type="taxonomic scope" value="Archaea"/>
</dbReference>
<dbReference type="HOGENOM" id="CLU_076271_1_0_2"/>
<protein>
    <recommendedName>
        <fullName evidence="2">DUF7260 domain-containing protein</fullName>
    </recommendedName>
</protein>
<evidence type="ECO:0000313" key="3">
    <source>
        <dbReference type="EMBL" id="CAI49130.1"/>
    </source>
</evidence>
<feature type="region of interest" description="Disordered" evidence="1">
    <location>
        <begin position="38"/>
        <end position="65"/>
    </location>
</feature>
<dbReference type="Pfam" id="PF23921">
    <property type="entry name" value="DUF7260"/>
    <property type="match status" value="1"/>
</dbReference>
<dbReference type="Proteomes" id="UP000002698">
    <property type="component" value="Chromosome"/>
</dbReference>
<name>A0A1U7EVQ7_NATPD</name>
<dbReference type="EMBL" id="CR936257">
    <property type="protein sequence ID" value="CAI49130.1"/>
    <property type="molecule type" value="Genomic_DNA"/>
</dbReference>
<sequence>MALTNHLDRATGRVADEQDVIADERRAYERFRTTVETTATDAHSTTSAASTGAGAAAVGLQRRSRPDRGCSEIRAAFAETVRPYSTDDIDREESVIETLGAELGDSIAAALSPETTHEFTPQLKTAILAAVDDRHAELAVMERALTREAESLQTAVEAYDDITDRLLERNETSLFEFGFPGLRQRHEALAADRETCERLLERRQELLASTTSRGGDAGINHRTLVRYLYQSQPATYPALSTLVQLDSTLADCQRTLRDHLTRRV</sequence>
<evidence type="ECO:0000259" key="2">
    <source>
        <dbReference type="Pfam" id="PF23921"/>
    </source>
</evidence>
<dbReference type="EnsemblBacteria" id="CAI49130">
    <property type="protein sequence ID" value="CAI49130"/>
    <property type="gene ID" value="NP_2078A"/>
</dbReference>
<dbReference type="STRING" id="348780.NP_2078A"/>
<feature type="domain" description="DUF7260" evidence="2">
    <location>
        <begin position="6"/>
        <end position="253"/>
    </location>
</feature>
<feature type="compositionally biased region" description="Low complexity" evidence="1">
    <location>
        <begin position="38"/>
        <end position="59"/>
    </location>
</feature>
<evidence type="ECO:0000256" key="1">
    <source>
        <dbReference type="SAM" id="MobiDB-lite"/>
    </source>
</evidence>
<dbReference type="GeneID" id="3701345"/>
<dbReference type="OrthoDB" id="213880at2157"/>
<dbReference type="AlphaFoldDB" id="A0A1U7EVQ7"/>
<proteinExistence type="predicted"/>
<dbReference type="InterPro" id="IPR055684">
    <property type="entry name" value="DUF7260"/>
</dbReference>
<gene>
    <name evidence="3" type="ordered locus">NP_2078A</name>
</gene>
<accession>A0A1U7EVQ7</accession>
<organism evidence="3 4">
    <name type="scientific">Natronomonas pharaonis (strain ATCC 35678 / DSM 2160 / CIP 103997 / JCM 8858 / NBRC 14720 / NCIMB 2260 / Gabara)</name>
    <name type="common">Halobacterium pharaonis</name>
    <dbReference type="NCBI Taxonomy" id="348780"/>
    <lineage>
        <taxon>Archaea</taxon>
        <taxon>Methanobacteriati</taxon>
        <taxon>Methanobacteriota</taxon>
        <taxon>Stenosarchaea group</taxon>
        <taxon>Halobacteria</taxon>
        <taxon>Halobacteriales</taxon>
        <taxon>Natronomonadaceae</taxon>
        <taxon>Natronomonas</taxon>
    </lineage>
</organism>
<evidence type="ECO:0000313" key="4">
    <source>
        <dbReference type="Proteomes" id="UP000002698"/>
    </source>
</evidence>
<dbReference type="KEGG" id="nph:NP_2078A"/>
<keyword evidence="4" id="KW-1185">Reference proteome</keyword>
<dbReference type="RefSeq" id="WP_011322758.1">
    <property type="nucleotide sequence ID" value="NC_007426.1"/>
</dbReference>